<protein>
    <submittedName>
        <fullName evidence="1">Uncharacterized protein</fullName>
    </submittedName>
</protein>
<dbReference type="SUPFAM" id="SSF48371">
    <property type="entry name" value="ARM repeat"/>
    <property type="match status" value="1"/>
</dbReference>
<comment type="caution">
    <text evidence="1">The sequence shown here is derived from an EMBL/GenBank/DDBJ whole genome shotgun (WGS) entry which is preliminary data.</text>
</comment>
<sequence>MAYATKIRYGGCSYPDNELISWIRESYELDDPETKQIALDLGGMFVSRIPSKLSYTESDKEIISAVMLYLQDESDFMRQRTAYHLGHLIRDTGYRALNPEICRVLVTKYCLNDGNEKLERFSIPENRHKTMEERDDLFDACAVNQYEESQLFGDIQLYETSLGFSGYNQEMYDIEY</sequence>
<reference evidence="2" key="1">
    <citation type="submission" date="2017-10" db="EMBL/GenBank/DDBJ databases">
        <title>Rapid genome shrinkage in a self-fertile nematode reveals novel sperm competition proteins.</title>
        <authorList>
            <person name="Yin D."/>
            <person name="Schwarz E.M."/>
            <person name="Thomas C.G."/>
            <person name="Felde R.L."/>
            <person name="Korf I.F."/>
            <person name="Cutter A.D."/>
            <person name="Schartner C.M."/>
            <person name="Ralston E.J."/>
            <person name="Meyer B.J."/>
            <person name="Haag E.S."/>
        </authorList>
    </citation>
    <scope>NUCLEOTIDE SEQUENCE [LARGE SCALE GENOMIC DNA]</scope>
    <source>
        <strain evidence="2">JU1422</strain>
    </source>
</reference>
<proteinExistence type="predicted"/>
<name>A0A2G5VU93_9PELO</name>
<organism evidence="1 2">
    <name type="scientific">Caenorhabditis nigoni</name>
    <dbReference type="NCBI Taxonomy" id="1611254"/>
    <lineage>
        <taxon>Eukaryota</taxon>
        <taxon>Metazoa</taxon>
        <taxon>Ecdysozoa</taxon>
        <taxon>Nematoda</taxon>
        <taxon>Chromadorea</taxon>
        <taxon>Rhabditida</taxon>
        <taxon>Rhabditina</taxon>
        <taxon>Rhabditomorpha</taxon>
        <taxon>Rhabditoidea</taxon>
        <taxon>Rhabditidae</taxon>
        <taxon>Peloderinae</taxon>
        <taxon>Caenorhabditis</taxon>
    </lineage>
</organism>
<evidence type="ECO:0000313" key="2">
    <source>
        <dbReference type="Proteomes" id="UP000230233"/>
    </source>
</evidence>
<dbReference type="STRING" id="1611254.A0A2G5VU93"/>
<evidence type="ECO:0000313" key="1">
    <source>
        <dbReference type="EMBL" id="PIC55385.1"/>
    </source>
</evidence>
<dbReference type="EMBL" id="PDUG01000001">
    <property type="protein sequence ID" value="PIC55385.1"/>
    <property type="molecule type" value="Genomic_DNA"/>
</dbReference>
<dbReference type="AlphaFoldDB" id="A0A2G5VU93"/>
<accession>A0A2G5VU93</accession>
<keyword evidence="2" id="KW-1185">Reference proteome</keyword>
<gene>
    <name evidence="1" type="primary">Cnig_chr_I.g680</name>
    <name evidence="1" type="ORF">B9Z55_000680</name>
</gene>
<dbReference type="Proteomes" id="UP000230233">
    <property type="component" value="Chromosome I"/>
</dbReference>
<dbReference type="InterPro" id="IPR016024">
    <property type="entry name" value="ARM-type_fold"/>
</dbReference>
<dbReference type="OrthoDB" id="73997at2759"/>